<organism evidence="2 3">
    <name type="scientific">Alkalibacter saccharofermentans DSM 14828</name>
    <dbReference type="NCBI Taxonomy" id="1120975"/>
    <lineage>
        <taxon>Bacteria</taxon>
        <taxon>Bacillati</taxon>
        <taxon>Bacillota</taxon>
        <taxon>Clostridia</taxon>
        <taxon>Eubacteriales</taxon>
        <taxon>Eubacteriaceae</taxon>
        <taxon>Alkalibacter</taxon>
    </lineage>
</organism>
<sequence>MKFNLIIIMYNLNCHKSPIVNSLLEIYRNSNLSHIRVFICDNSTKVDIKIKNKEYCGEKEFVYVDMNGNKGLSKAYNKAIELINEKEWIVLFDQDTLIVDNYFLELEKSITRNKHVSIHVPIIKSEDIIISPCLLKKMKVKQFRVEVNKNYSDITAINTGMCINKRVFSKTGGYNEDIFLDYLDHYFMREYYKYYKEVAVINATLIQSFSGHDNSSFETSLLRFKIFLNDFFVYCCEAGGGKIYYSRKILLRAIKLSFIYKNIAFLKMVLKR</sequence>
<reference evidence="2 3" key="1">
    <citation type="submission" date="2016-11" db="EMBL/GenBank/DDBJ databases">
        <authorList>
            <person name="Jaros S."/>
            <person name="Januszkiewicz K."/>
            <person name="Wedrychowicz H."/>
        </authorList>
    </citation>
    <scope>NUCLEOTIDE SEQUENCE [LARGE SCALE GENOMIC DNA]</scope>
    <source>
        <strain evidence="2 3">DSM 14828</strain>
    </source>
</reference>
<dbReference type="GO" id="GO:0016740">
    <property type="term" value="F:transferase activity"/>
    <property type="evidence" value="ECO:0007669"/>
    <property type="project" value="UniProtKB-KW"/>
</dbReference>
<dbReference type="InterPro" id="IPR001173">
    <property type="entry name" value="Glyco_trans_2-like"/>
</dbReference>
<dbReference type="RefSeq" id="WP_073270327.1">
    <property type="nucleotide sequence ID" value="NZ_FQTU01000007.1"/>
</dbReference>
<keyword evidence="2" id="KW-0808">Transferase</keyword>
<dbReference type="Pfam" id="PF00535">
    <property type="entry name" value="Glycos_transf_2"/>
    <property type="match status" value="1"/>
</dbReference>
<evidence type="ECO:0000313" key="3">
    <source>
        <dbReference type="Proteomes" id="UP000184251"/>
    </source>
</evidence>
<feature type="domain" description="Glycosyltransferase 2-like" evidence="1">
    <location>
        <begin position="6"/>
        <end position="170"/>
    </location>
</feature>
<dbReference type="STRING" id="1120975.SAMN02746064_01307"/>
<dbReference type="SUPFAM" id="SSF53448">
    <property type="entry name" value="Nucleotide-diphospho-sugar transferases"/>
    <property type="match status" value="1"/>
</dbReference>
<evidence type="ECO:0000313" key="2">
    <source>
        <dbReference type="EMBL" id="SHE83080.1"/>
    </source>
</evidence>
<dbReference type="EMBL" id="FQTU01000007">
    <property type="protein sequence ID" value="SHE83080.1"/>
    <property type="molecule type" value="Genomic_DNA"/>
</dbReference>
<dbReference type="AlphaFoldDB" id="A0A1M4WPI8"/>
<keyword evidence="3" id="KW-1185">Reference proteome</keyword>
<evidence type="ECO:0000259" key="1">
    <source>
        <dbReference type="Pfam" id="PF00535"/>
    </source>
</evidence>
<gene>
    <name evidence="2" type="ORF">SAMN02746064_01307</name>
</gene>
<dbReference type="InterPro" id="IPR029044">
    <property type="entry name" value="Nucleotide-diphossugar_trans"/>
</dbReference>
<dbReference type="Gene3D" id="3.90.550.10">
    <property type="entry name" value="Spore Coat Polysaccharide Biosynthesis Protein SpsA, Chain A"/>
    <property type="match status" value="1"/>
</dbReference>
<accession>A0A1M4WPI8</accession>
<dbReference type="OrthoDB" id="9771846at2"/>
<protein>
    <submittedName>
        <fullName evidence="2">Glycosyltransferase, GT2 family</fullName>
    </submittedName>
</protein>
<dbReference type="Proteomes" id="UP000184251">
    <property type="component" value="Unassembled WGS sequence"/>
</dbReference>
<name>A0A1M4WPI8_9FIRM</name>
<proteinExistence type="predicted"/>